<keyword evidence="1" id="KW-0732">Signal</keyword>
<keyword evidence="4" id="KW-1185">Reference proteome</keyword>
<protein>
    <submittedName>
        <fullName evidence="3">Uncharacterized protein DUF1080</fullName>
    </submittedName>
</protein>
<dbReference type="InterPro" id="IPR010496">
    <property type="entry name" value="AL/BT2_dom"/>
</dbReference>
<feature type="domain" description="3-keto-alpha-glucoside-1,2-lyase/3-keto-2-hydroxy-glucal hydratase" evidence="2">
    <location>
        <begin position="51"/>
        <end position="244"/>
    </location>
</feature>
<dbReference type="EMBL" id="SMAD01000012">
    <property type="protein sequence ID" value="TCS85505.1"/>
    <property type="molecule type" value="Genomic_DNA"/>
</dbReference>
<organism evidence="3 4">
    <name type="scientific">Anseongella ginsenosidimutans</name>
    <dbReference type="NCBI Taxonomy" id="496056"/>
    <lineage>
        <taxon>Bacteria</taxon>
        <taxon>Pseudomonadati</taxon>
        <taxon>Bacteroidota</taxon>
        <taxon>Sphingobacteriia</taxon>
        <taxon>Sphingobacteriales</taxon>
        <taxon>Sphingobacteriaceae</taxon>
        <taxon>Anseongella</taxon>
    </lineage>
</organism>
<sequence length="246" mass="27116">MKRSFVLSLPLLTIAVLSQAQDKAKPEDTEVWEPVPEVVTPGEGTKPPSDAIVLFDGSGFKNWESANGGEVKWNLEGDAMVVKAGTGNIQTKQEFTDYQLHIEWRTPAKVSGEGQGRGNSGVFMQGRYELQVLDSYNNRTYSNGQAGSIYKDGIPLVNVSLPPGEWQRYDVIYTAPRFNADGSVKSKARITVLQNGVLVQNNFEIAGLTLFIGEHHYEEGGHGPGPIMLQDHGNPTAFRNIWIREL</sequence>
<evidence type="ECO:0000259" key="2">
    <source>
        <dbReference type="Pfam" id="PF06439"/>
    </source>
</evidence>
<evidence type="ECO:0000313" key="3">
    <source>
        <dbReference type="EMBL" id="TCS85505.1"/>
    </source>
</evidence>
<gene>
    <name evidence="3" type="ORF">EDD80_11280</name>
</gene>
<feature type="signal peptide" evidence="1">
    <location>
        <begin position="1"/>
        <end position="20"/>
    </location>
</feature>
<dbReference type="RefSeq" id="WP_132130218.1">
    <property type="nucleotide sequence ID" value="NZ_CP042432.1"/>
</dbReference>
<evidence type="ECO:0000313" key="4">
    <source>
        <dbReference type="Proteomes" id="UP000295807"/>
    </source>
</evidence>
<reference evidence="3 4" key="1">
    <citation type="submission" date="2019-03" db="EMBL/GenBank/DDBJ databases">
        <title>Genomic Encyclopedia of Type Strains, Phase IV (KMG-IV): sequencing the most valuable type-strain genomes for metagenomic binning, comparative biology and taxonomic classification.</title>
        <authorList>
            <person name="Goeker M."/>
        </authorList>
    </citation>
    <scope>NUCLEOTIDE SEQUENCE [LARGE SCALE GENOMIC DNA]</scope>
    <source>
        <strain evidence="3 4">DSM 21100</strain>
    </source>
</reference>
<feature type="chain" id="PRO_5020882977" evidence="1">
    <location>
        <begin position="21"/>
        <end position="246"/>
    </location>
</feature>
<dbReference type="Pfam" id="PF06439">
    <property type="entry name" value="3keto-disac_hyd"/>
    <property type="match status" value="1"/>
</dbReference>
<dbReference type="OrthoDB" id="190957at2"/>
<accession>A0A4R3KMG9</accession>
<dbReference type="GO" id="GO:0016787">
    <property type="term" value="F:hydrolase activity"/>
    <property type="evidence" value="ECO:0007669"/>
    <property type="project" value="InterPro"/>
</dbReference>
<dbReference type="Proteomes" id="UP000295807">
    <property type="component" value="Unassembled WGS sequence"/>
</dbReference>
<dbReference type="AlphaFoldDB" id="A0A4R3KMG9"/>
<comment type="caution">
    <text evidence="3">The sequence shown here is derived from an EMBL/GenBank/DDBJ whole genome shotgun (WGS) entry which is preliminary data.</text>
</comment>
<evidence type="ECO:0000256" key="1">
    <source>
        <dbReference type="SAM" id="SignalP"/>
    </source>
</evidence>
<proteinExistence type="predicted"/>
<dbReference type="Gene3D" id="2.60.120.560">
    <property type="entry name" value="Exo-inulinase, domain 1"/>
    <property type="match status" value="1"/>
</dbReference>
<name>A0A4R3KMG9_9SPHI</name>